<accession>A0A212RCM9</accession>
<proteinExistence type="predicted"/>
<reference evidence="2 3" key="1">
    <citation type="submission" date="2017-06" db="EMBL/GenBank/DDBJ databases">
        <authorList>
            <person name="Kim H.J."/>
            <person name="Triplett B.A."/>
        </authorList>
    </citation>
    <scope>NUCLEOTIDE SEQUENCE [LARGE SCALE GENOMIC DNA]</scope>
    <source>
        <strain evidence="2 3">B29T1</strain>
    </source>
</reference>
<evidence type="ECO:0000313" key="3">
    <source>
        <dbReference type="Proteomes" id="UP000197065"/>
    </source>
</evidence>
<feature type="compositionally biased region" description="Polar residues" evidence="1">
    <location>
        <begin position="20"/>
        <end position="29"/>
    </location>
</feature>
<sequence>MRGGILIGLTLLALSACTSPDQTRVTPQQGRDLHDFINASPTKP</sequence>
<dbReference type="EMBL" id="FYEH01000007">
    <property type="protein sequence ID" value="SNB69969.1"/>
    <property type="molecule type" value="Genomic_DNA"/>
</dbReference>
<feature type="region of interest" description="Disordered" evidence="1">
    <location>
        <begin position="20"/>
        <end position="44"/>
    </location>
</feature>
<dbReference type="Proteomes" id="UP000197065">
    <property type="component" value="Unassembled WGS sequence"/>
</dbReference>
<keyword evidence="3" id="KW-1185">Reference proteome</keyword>
<organism evidence="2 3">
    <name type="scientific">Arboricoccus pini</name>
    <dbReference type="NCBI Taxonomy" id="1963835"/>
    <lineage>
        <taxon>Bacteria</taxon>
        <taxon>Pseudomonadati</taxon>
        <taxon>Pseudomonadota</taxon>
        <taxon>Alphaproteobacteria</taxon>
        <taxon>Geminicoccales</taxon>
        <taxon>Geminicoccaceae</taxon>
        <taxon>Arboricoccus</taxon>
    </lineage>
</organism>
<dbReference type="PROSITE" id="PS51257">
    <property type="entry name" value="PROKAR_LIPOPROTEIN"/>
    <property type="match status" value="1"/>
</dbReference>
<evidence type="ECO:0000313" key="2">
    <source>
        <dbReference type="EMBL" id="SNB69969.1"/>
    </source>
</evidence>
<evidence type="ECO:0000256" key="1">
    <source>
        <dbReference type="SAM" id="MobiDB-lite"/>
    </source>
</evidence>
<name>A0A212RCM9_9PROT</name>
<gene>
    <name evidence="2" type="ORF">SAMN07250955_10786</name>
</gene>
<dbReference type="AlphaFoldDB" id="A0A212RCM9"/>
<dbReference type="RefSeq" id="WP_279311743.1">
    <property type="nucleotide sequence ID" value="NZ_FYEH01000007.1"/>
</dbReference>
<protein>
    <submittedName>
        <fullName evidence="2">Uncharacterized protein</fullName>
    </submittedName>
</protein>